<dbReference type="EMBL" id="CM016556">
    <property type="protein sequence ID" value="TKW15820.1"/>
    <property type="molecule type" value="Genomic_DNA"/>
</dbReference>
<proteinExistence type="predicted"/>
<accession>A0A4U6UI18</accession>
<reference evidence="2" key="1">
    <citation type="submission" date="2019-03" db="EMBL/GenBank/DDBJ databases">
        <title>WGS assembly of Setaria viridis.</title>
        <authorList>
            <person name="Huang P."/>
            <person name="Jenkins J."/>
            <person name="Grimwood J."/>
            <person name="Barry K."/>
            <person name="Healey A."/>
            <person name="Mamidi S."/>
            <person name="Sreedasyam A."/>
            <person name="Shu S."/>
            <person name="Feldman M."/>
            <person name="Wu J."/>
            <person name="Yu Y."/>
            <person name="Chen C."/>
            <person name="Johnson J."/>
            <person name="Rokhsar D."/>
            <person name="Baxter I."/>
            <person name="Schmutz J."/>
            <person name="Brutnell T."/>
            <person name="Kellogg E."/>
        </authorList>
    </citation>
    <scope>NUCLEOTIDE SEQUENCE [LARGE SCALE GENOMIC DNA]</scope>
</reference>
<gene>
    <name evidence="2" type="ORF">SEVIR_5G214740v2</name>
</gene>
<sequence>MRHGTSSPRLKKIQGGEGRCRGQASSRPIPYFA</sequence>
<dbReference type="AlphaFoldDB" id="A0A4U6UI18"/>
<feature type="region of interest" description="Disordered" evidence="1">
    <location>
        <begin position="1"/>
        <end position="33"/>
    </location>
</feature>
<protein>
    <submittedName>
        <fullName evidence="2">Uncharacterized protein</fullName>
    </submittedName>
</protein>
<dbReference type="Gramene" id="TKW15820">
    <property type="protein sequence ID" value="TKW15820"/>
    <property type="gene ID" value="SEVIR_5G214740v2"/>
</dbReference>
<organism evidence="2 3">
    <name type="scientific">Setaria viridis</name>
    <name type="common">Green bristlegrass</name>
    <name type="synonym">Setaria italica subsp. viridis</name>
    <dbReference type="NCBI Taxonomy" id="4556"/>
    <lineage>
        <taxon>Eukaryota</taxon>
        <taxon>Viridiplantae</taxon>
        <taxon>Streptophyta</taxon>
        <taxon>Embryophyta</taxon>
        <taxon>Tracheophyta</taxon>
        <taxon>Spermatophyta</taxon>
        <taxon>Magnoliopsida</taxon>
        <taxon>Liliopsida</taxon>
        <taxon>Poales</taxon>
        <taxon>Poaceae</taxon>
        <taxon>PACMAD clade</taxon>
        <taxon>Panicoideae</taxon>
        <taxon>Panicodae</taxon>
        <taxon>Paniceae</taxon>
        <taxon>Cenchrinae</taxon>
        <taxon>Setaria</taxon>
    </lineage>
</organism>
<evidence type="ECO:0000256" key="1">
    <source>
        <dbReference type="SAM" id="MobiDB-lite"/>
    </source>
</evidence>
<evidence type="ECO:0000313" key="2">
    <source>
        <dbReference type="EMBL" id="TKW15820.1"/>
    </source>
</evidence>
<evidence type="ECO:0000313" key="3">
    <source>
        <dbReference type="Proteomes" id="UP000298652"/>
    </source>
</evidence>
<name>A0A4U6UI18_SETVI</name>
<keyword evidence="3" id="KW-1185">Reference proteome</keyword>
<dbReference type="Proteomes" id="UP000298652">
    <property type="component" value="Chromosome 5"/>
</dbReference>